<dbReference type="Proteomes" id="UP001461163">
    <property type="component" value="Unassembled WGS sequence"/>
</dbReference>
<name>A0ABU9SQ90_9ALTE</name>
<dbReference type="EMBL" id="JBBMQS010000001">
    <property type="protein sequence ID" value="MEM5496043.1"/>
    <property type="molecule type" value="Genomic_DNA"/>
</dbReference>
<gene>
    <name evidence="2" type="ORF">WNY77_01405</name>
</gene>
<proteinExistence type="predicted"/>
<dbReference type="InterPro" id="IPR007139">
    <property type="entry name" value="DUF349"/>
</dbReference>
<evidence type="ECO:0000313" key="3">
    <source>
        <dbReference type="Proteomes" id="UP001461163"/>
    </source>
</evidence>
<protein>
    <submittedName>
        <fullName evidence="2">DUF349 domain-containing protein</fullName>
    </submittedName>
</protein>
<comment type="caution">
    <text evidence="2">The sequence shown here is derived from an EMBL/GenBank/DDBJ whole genome shotgun (WGS) entry which is preliminary data.</text>
</comment>
<feature type="coiled-coil region" evidence="1">
    <location>
        <begin position="729"/>
        <end position="768"/>
    </location>
</feature>
<reference evidence="2 3" key="1">
    <citation type="submission" date="2024-03" db="EMBL/GenBank/DDBJ databases">
        <title>Community enrichment and isolation of bacterial strains for fucoidan degradation.</title>
        <authorList>
            <person name="Sichert A."/>
        </authorList>
    </citation>
    <scope>NUCLEOTIDE SEQUENCE [LARGE SCALE GENOMIC DNA]</scope>
    <source>
        <strain evidence="2 3">AS12</strain>
    </source>
</reference>
<evidence type="ECO:0000313" key="2">
    <source>
        <dbReference type="EMBL" id="MEM5496043.1"/>
    </source>
</evidence>
<evidence type="ECO:0000256" key="1">
    <source>
        <dbReference type="SAM" id="Coils"/>
    </source>
</evidence>
<sequence length="932" mass="105556">MIFKKLFRPKHQDPKPAVRIVAIDSLSPDLPEQKSILHELAFNDEDVNVSLAALTKLNSFVLWYKMAEIAKNERVLKRAQQVVDNTLFNDDGSLLSKAQKREFAYECKNSKLLERLIKQPWVQQEPKLVLHILSVLNKPQLALPILLSSDDDSLQSALLVYADNPASLQKIIKKTSSESIKAQAQDKLNQLAFAKAQPIEVEKGTRLILSRLLALKEQRDYRKLVDTRTKLNDEYAIFSAQFDCLSQEKRQEFTAKYTDINNKLEILDAEMAPVYQAQQRKRDVTDAVEHATADTQAMLVWLADILSGEVSSVTLAQTEQAQTEIQNRMSRIDALLLDANTAGMTVQAKALQALLDALQKRQHTFNHLPVFQDALKQAGSLLTDFAQLAVPTQGEDVLSAKSTLQSMEQQWFALREAYQDSWPEALEQRFTQLQSTWRSAIKTLSAGITQDVNRIRSKAKAIDVLIEQGKYKAAMGLFTKVTKWFEALPEQEKARNERTLEQVSAKIEELKSLQAYIALPRKPALLEEAQALVDAILPVSLRAEQVKELRRRWNSLGVLNTSDDDALNKQFDALIELAFAPCREHFEKQQLQRENNFAQKQALINEIGTFAEHGLSADALAKAIQQVQQKWQNVGDVDFTVKTQVNNAYREALAPLKKQVEVYFNENAEVKQALIMQAQGLSAVEEVNVAIEQAKALQEKWKHVGQTQRKVENALWEQFRQANDVVFAKRKAHNQIQKQENNAQVAAAANILQKLQQAVNEAQSLSELDDTHMVQTELEAQLVAMPKALSSSLFRRLSGLIDERQTKLEGLQRQSRAHSLSALFDVLKRWETPALPDDIESLPNQWQQSFKALGQSDVPRLNLTLMLEIVCDIPSPQIDEALRKEIQLQLMADKLQQGVEYDKSSLLKLWIQHGPVAKQEQVLLTRAQRCFA</sequence>
<keyword evidence="1" id="KW-0175">Coiled coil</keyword>
<organism evidence="2 3">
    <name type="scientific">Paraglaciecola mesophila</name>
    <dbReference type="NCBI Taxonomy" id="197222"/>
    <lineage>
        <taxon>Bacteria</taxon>
        <taxon>Pseudomonadati</taxon>
        <taxon>Pseudomonadota</taxon>
        <taxon>Gammaproteobacteria</taxon>
        <taxon>Alteromonadales</taxon>
        <taxon>Alteromonadaceae</taxon>
        <taxon>Paraglaciecola</taxon>
    </lineage>
</organism>
<dbReference type="RefSeq" id="WP_342880638.1">
    <property type="nucleotide sequence ID" value="NZ_JBBMQS010000001.1"/>
</dbReference>
<keyword evidence="3" id="KW-1185">Reference proteome</keyword>
<dbReference type="Pfam" id="PF03993">
    <property type="entry name" value="DUF349"/>
    <property type="match status" value="2"/>
</dbReference>
<accession>A0ABU9SQ90</accession>